<evidence type="ECO:0000256" key="10">
    <source>
        <dbReference type="ARBA" id="ARBA00023136"/>
    </source>
</evidence>
<dbReference type="Gene3D" id="3.30.565.10">
    <property type="entry name" value="Histidine kinase-like ATPase, C-terminal domain"/>
    <property type="match status" value="1"/>
</dbReference>
<feature type="domain" description="Histidine kinase" evidence="12">
    <location>
        <begin position="251"/>
        <end position="458"/>
    </location>
</feature>
<dbReference type="InterPro" id="IPR050428">
    <property type="entry name" value="TCS_sensor_his_kinase"/>
</dbReference>
<dbReference type="InterPro" id="IPR005467">
    <property type="entry name" value="His_kinase_dom"/>
</dbReference>
<organism evidence="14 15">
    <name type="scientific">Microlunatus ginsengisoli</name>
    <dbReference type="NCBI Taxonomy" id="363863"/>
    <lineage>
        <taxon>Bacteria</taxon>
        <taxon>Bacillati</taxon>
        <taxon>Actinomycetota</taxon>
        <taxon>Actinomycetes</taxon>
        <taxon>Propionibacteriales</taxon>
        <taxon>Propionibacteriaceae</taxon>
        <taxon>Microlunatus</taxon>
    </lineage>
</organism>
<evidence type="ECO:0000256" key="4">
    <source>
        <dbReference type="ARBA" id="ARBA00022553"/>
    </source>
</evidence>
<feature type="transmembrane region" description="Helical" evidence="11">
    <location>
        <begin position="12"/>
        <end position="37"/>
    </location>
</feature>
<dbReference type="CDD" id="cd00082">
    <property type="entry name" value="HisKA"/>
    <property type="match status" value="1"/>
</dbReference>
<evidence type="ECO:0000259" key="12">
    <source>
        <dbReference type="PROSITE" id="PS50109"/>
    </source>
</evidence>
<dbReference type="InterPro" id="IPR003660">
    <property type="entry name" value="HAMP_dom"/>
</dbReference>
<evidence type="ECO:0000256" key="5">
    <source>
        <dbReference type="ARBA" id="ARBA00022679"/>
    </source>
</evidence>
<reference evidence="15" key="1">
    <citation type="journal article" date="2019" name="Int. J. Syst. Evol. Microbiol.">
        <title>The Global Catalogue of Microorganisms (GCM) 10K type strain sequencing project: providing services to taxonomists for standard genome sequencing and annotation.</title>
        <authorList>
            <consortium name="The Broad Institute Genomics Platform"/>
            <consortium name="The Broad Institute Genome Sequencing Center for Infectious Disease"/>
            <person name="Wu L."/>
            <person name="Ma J."/>
        </authorList>
    </citation>
    <scope>NUCLEOTIDE SEQUENCE [LARGE SCALE GENOMIC DNA]</scope>
    <source>
        <strain evidence="15">JCM 16929</strain>
    </source>
</reference>
<dbReference type="Pfam" id="PF02518">
    <property type="entry name" value="HATPase_c"/>
    <property type="match status" value="1"/>
</dbReference>
<gene>
    <name evidence="14" type="ORF">GCM10022236_22620</name>
</gene>
<evidence type="ECO:0000256" key="9">
    <source>
        <dbReference type="ARBA" id="ARBA00023012"/>
    </source>
</evidence>
<protein>
    <recommendedName>
        <fullName evidence="3">histidine kinase</fullName>
        <ecNumber evidence="3">2.7.13.3</ecNumber>
    </recommendedName>
</protein>
<dbReference type="SMART" id="SM00304">
    <property type="entry name" value="HAMP"/>
    <property type="match status" value="1"/>
</dbReference>
<comment type="caution">
    <text evidence="14">The sequence shown here is derived from an EMBL/GenBank/DDBJ whole genome shotgun (WGS) entry which is preliminary data.</text>
</comment>
<evidence type="ECO:0000313" key="14">
    <source>
        <dbReference type="EMBL" id="GAA3619863.1"/>
    </source>
</evidence>
<dbReference type="InterPro" id="IPR036890">
    <property type="entry name" value="HATPase_C_sf"/>
</dbReference>
<comment type="catalytic activity">
    <reaction evidence="1">
        <text>ATP + protein L-histidine = ADP + protein N-phospho-L-histidine.</text>
        <dbReference type="EC" id="2.7.13.3"/>
    </reaction>
</comment>
<dbReference type="Gene3D" id="6.10.340.10">
    <property type="match status" value="1"/>
</dbReference>
<keyword evidence="9" id="KW-0902">Two-component regulatory system</keyword>
<dbReference type="PROSITE" id="PS50109">
    <property type="entry name" value="HIS_KIN"/>
    <property type="match status" value="1"/>
</dbReference>
<feature type="transmembrane region" description="Helical" evidence="11">
    <location>
        <begin position="159"/>
        <end position="182"/>
    </location>
</feature>
<evidence type="ECO:0000256" key="7">
    <source>
        <dbReference type="ARBA" id="ARBA00022777"/>
    </source>
</evidence>
<dbReference type="InterPro" id="IPR003661">
    <property type="entry name" value="HisK_dim/P_dom"/>
</dbReference>
<dbReference type="EC" id="2.7.13.3" evidence="3"/>
<dbReference type="InterPro" id="IPR003594">
    <property type="entry name" value="HATPase_dom"/>
</dbReference>
<keyword evidence="10 11" id="KW-0472">Membrane</keyword>
<dbReference type="RefSeq" id="WP_344804473.1">
    <property type="nucleotide sequence ID" value="NZ_BAABAB010000015.1"/>
</dbReference>
<keyword evidence="5" id="KW-0808">Transferase</keyword>
<dbReference type="SMART" id="SM00388">
    <property type="entry name" value="HisKA"/>
    <property type="match status" value="1"/>
</dbReference>
<keyword evidence="4" id="KW-0597">Phosphoprotein</keyword>
<name>A0ABP6ZXJ8_9ACTN</name>
<dbReference type="Proteomes" id="UP001501490">
    <property type="component" value="Unassembled WGS sequence"/>
</dbReference>
<dbReference type="PANTHER" id="PTHR45436">
    <property type="entry name" value="SENSOR HISTIDINE KINASE YKOH"/>
    <property type="match status" value="1"/>
</dbReference>
<keyword evidence="8 11" id="KW-1133">Transmembrane helix</keyword>
<dbReference type="PROSITE" id="PS50885">
    <property type="entry name" value="HAMP"/>
    <property type="match status" value="1"/>
</dbReference>
<dbReference type="Gene3D" id="1.10.287.130">
    <property type="match status" value="1"/>
</dbReference>
<dbReference type="EMBL" id="BAABAB010000015">
    <property type="protein sequence ID" value="GAA3619863.1"/>
    <property type="molecule type" value="Genomic_DNA"/>
</dbReference>
<sequence length="459" mass="48271">MRNLSLRWRLITIGVVGMLVGLTGGAFVLYATLAYAVNRTLDNEASAAARDVAAMVDQQRLPNPVPVSGAQVIQVIDTQGRVVSGSATADRLVPLLRPAELARALAGGTVTVPGSRAGTVGPLRVRAIRAGPADNPVSVLVAVQVGDVLTSQFVLRTSLMIAIPLLVAGLAVIAWYVIGWTLRPVEQLRLGAERIGASVEGGAGARGPLPPPERLPVPPARDEIQALALTLNDMLGRLAAGRARQRTFVADAAHELRSPLASMRTQLEVAQHLGEAGRLPADLLPEVDRLSALVEDLLLLARADADAPLPARVDRVEVAALLTAIAESYAEARVAVRTDRLDPAARVTASVDELRRAVTNLVDNAVRHARSAVTLSVVADGGDVLIAVADDGPGIAPADRERVFDRFTRLDDARDRDAGGTGLGLPIVRELVRRAGGSVGFGTEPNVSRAEIRLPASRD</sequence>
<dbReference type="SUPFAM" id="SSF55874">
    <property type="entry name" value="ATPase domain of HSP90 chaperone/DNA topoisomerase II/histidine kinase"/>
    <property type="match status" value="1"/>
</dbReference>
<dbReference type="PANTHER" id="PTHR45436:SF5">
    <property type="entry name" value="SENSOR HISTIDINE KINASE TRCS"/>
    <property type="match status" value="1"/>
</dbReference>
<evidence type="ECO:0000256" key="6">
    <source>
        <dbReference type="ARBA" id="ARBA00022692"/>
    </source>
</evidence>
<feature type="domain" description="HAMP" evidence="13">
    <location>
        <begin position="179"/>
        <end position="243"/>
    </location>
</feature>
<dbReference type="SMART" id="SM00387">
    <property type="entry name" value="HATPase_c"/>
    <property type="match status" value="1"/>
</dbReference>
<dbReference type="Pfam" id="PF00512">
    <property type="entry name" value="HisKA"/>
    <property type="match status" value="1"/>
</dbReference>
<evidence type="ECO:0000259" key="13">
    <source>
        <dbReference type="PROSITE" id="PS50885"/>
    </source>
</evidence>
<dbReference type="SUPFAM" id="SSF47384">
    <property type="entry name" value="Homodimeric domain of signal transducing histidine kinase"/>
    <property type="match status" value="1"/>
</dbReference>
<keyword evidence="15" id="KW-1185">Reference proteome</keyword>
<evidence type="ECO:0000256" key="1">
    <source>
        <dbReference type="ARBA" id="ARBA00000085"/>
    </source>
</evidence>
<dbReference type="InterPro" id="IPR004358">
    <property type="entry name" value="Sig_transdc_His_kin-like_C"/>
</dbReference>
<evidence type="ECO:0000256" key="3">
    <source>
        <dbReference type="ARBA" id="ARBA00012438"/>
    </source>
</evidence>
<evidence type="ECO:0000256" key="11">
    <source>
        <dbReference type="SAM" id="Phobius"/>
    </source>
</evidence>
<keyword evidence="6 11" id="KW-0812">Transmembrane</keyword>
<dbReference type="Pfam" id="PF00672">
    <property type="entry name" value="HAMP"/>
    <property type="match status" value="1"/>
</dbReference>
<evidence type="ECO:0000256" key="8">
    <source>
        <dbReference type="ARBA" id="ARBA00022989"/>
    </source>
</evidence>
<evidence type="ECO:0000256" key="2">
    <source>
        <dbReference type="ARBA" id="ARBA00004236"/>
    </source>
</evidence>
<comment type="subcellular location">
    <subcellularLocation>
        <location evidence="2">Cell membrane</location>
    </subcellularLocation>
</comment>
<proteinExistence type="predicted"/>
<evidence type="ECO:0000313" key="15">
    <source>
        <dbReference type="Proteomes" id="UP001501490"/>
    </source>
</evidence>
<accession>A0ABP6ZXJ8</accession>
<dbReference type="InterPro" id="IPR036097">
    <property type="entry name" value="HisK_dim/P_sf"/>
</dbReference>
<dbReference type="PRINTS" id="PR00344">
    <property type="entry name" value="BCTRLSENSOR"/>
</dbReference>
<keyword evidence="7" id="KW-0418">Kinase</keyword>